<dbReference type="GO" id="GO:0005886">
    <property type="term" value="C:plasma membrane"/>
    <property type="evidence" value="ECO:0007669"/>
    <property type="project" value="UniProtKB-SubCell"/>
</dbReference>
<evidence type="ECO:0000256" key="12">
    <source>
        <dbReference type="RuleBase" id="RU000688"/>
    </source>
</evidence>
<feature type="domain" description="G-protein coupled receptors family 1 profile" evidence="15">
    <location>
        <begin position="69"/>
        <end position="353"/>
    </location>
</feature>
<comment type="caution">
    <text evidence="16">The sequence shown here is derived from an EMBL/GenBank/DDBJ whole genome shotgun (WGS) entry which is preliminary data.</text>
</comment>
<dbReference type="Pfam" id="PF00001">
    <property type="entry name" value="7tm_1"/>
    <property type="match status" value="1"/>
</dbReference>
<evidence type="ECO:0000256" key="10">
    <source>
        <dbReference type="ARBA" id="ARBA00023180"/>
    </source>
</evidence>
<dbReference type="GO" id="GO:0001607">
    <property type="term" value="F:neuromedin U receptor activity"/>
    <property type="evidence" value="ECO:0007669"/>
    <property type="project" value="InterPro"/>
</dbReference>
<gene>
    <name evidence="16" type="primary">NMUR1</name>
    <name evidence="16" type="ORF">EYF80_014198</name>
</gene>
<evidence type="ECO:0000313" key="16">
    <source>
        <dbReference type="EMBL" id="TNN75552.1"/>
    </source>
</evidence>
<accession>A0A4Z2IE04</accession>
<feature type="transmembrane region" description="Helical" evidence="14">
    <location>
        <begin position="330"/>
        <end position="355"/>
    </location>
</feature>
<feature type="compositionally biased region" description="Basic and acidic residues" evidence="13">
    <location>
        <begin position="450"/>
        <end position="465"/>
    </location>
</feature>
<dbReference type="AlphaFoldDB" id="A0A4Z2IE04"/>
<evidence type="ECO:0000259" key="15">
    <source>
        <dbReference type="PROSITE" id="PS50262"/>
    </source>
</evidence>
<keyword evidence="11 12" id="KW-0807">Transducer</keyword>
<sequence>MAENDGWLCPPGEKCVNLTSGGNGSHVDLNDACLTEEEYLEKYLGPRRSSVFLPVCLIYLVIFLVGVVGNVLTCTVIARNKVMWTPTNYYLFSLGVSDMLVLLLGMPLELYELWQNYPFLLGNGGCYFKTFIFETVCFASILNVTALSVERYIAVVHPLRAKYVVTRTHAKRVILTVWGMSVLCALPNTSLHGIAVLHSSSPGISGNISVEIPDSAICMLVKPRWIYNLTIQVTTVLFFMLPMLTISALYLLIGLQLKQEKVRQLEAKKGFGQDSFCHVRTQQQKARRRQSSQEWCVVLVVVFGICWAPFHTDRLMWSFINTWTDNHLKIFQYVHIISGVFFYFSSAVNPILYNLMSTRFREMFKEVMCHRPHHVSPRKHSLSVTRVTLRGTLSEGPLSNGAAVVEAEAEEIEMRMKDESQYDPEGVPELSRSLAECIKDKVKTSTKAPASREKSPVPASRDKLTHLALPQAGVPHHQDLLL</sequence>
<feature type="transmembrane region" description="Helical" evidence="14">
    <location>
        <begin position="173"/>
        <end position="197"/>
    </location>
</feature>
<evidence type="ECO:0000256" key="9">
    <source>
        <dbReference type="ARBA" id="ARBA00023170"/>
    </source>
</evidence>
<keyword evidence="8" id="KW-1015">Disulfide bond</keyword>
<proteinExistence type="inferred from homology"/>
<evidence type="ECO:0000256" key="3">
    <source>
        <dbReference type="ARBA" id="ARBA00022475"/>
    </source>
</evidence>
<feature type="transmembrane region" description="Helical" evidence="14">
    <location>
        <begin position="131"/>
        <end position="153"/>
    </location>
</feature>
<keyword evidence="5 14" id="KW-1133">Transmembrane helix</keyword>
<dbReference type="PRINTS" id="PR01565">
    <property type="entry name" value="NEUROMEDINUR"/>
</dbReference>
<keyword evidence="7 14" id="KW-0472">Membrane</keyword>
<dbReference type="InterPro" id="IPR005390">
    <property type="entry name" value="NeuromedU_rcpt"/>
</dbReference>
<dbReference type="InterPro" id="IPR017452">
    <property type="entry name" value="GPCR_Rhodpsn_7TM"/>
</dbReference>
<name>A0A4Z2IE04_9TELE</name>
<feature type="transmembrane region" description="Helical" evidence="14">
    <location>
        <begin position="292"/>
        <end position="310"/>
    </location>
</feature>
<feature type="transmembrane region" description="Helical" evidence="14">
    <location>
        <begin position="51"/>
        <end position="77"/>
    </location>
</feature>
<dbReference type="SUPFAM" id="SSF81321">
    <property type="entry name" value="Family A G protein-coupled receptor-like"/>
    <property type="match status" value="1"/>
</dbReference>
<evidence type="ECO:0000256" key="8">
    <source>
        <dbReference type="ARBA" id="ARBA00023157"/>
    </source>
</evidence>
<evidence type="ECO:0000256" key="4">
    <source>
        <dbReference type="ARBA" id="ARBA00022692"/>
    </source>
</evidence>
<organism evidence="16 17">
    <name type="scientific">Liparis tanakae</name>
    <name type="common">Tanaka's snailfish</name>
    <dbReference type="NCBI Taxonomy" id="230148"/>
    <lineage>
        <taxon>Eukaryota</taxon>
        <taxon>Metazoa</taxon>
        <taxon>Chordata</taxon>
        <taxon>Craniata</taxon>
        <taxon>Vertebrata</taxon>
        <taxon>Euteleostomi</taxon>
        <taxon>Actinopterygii</taxon>
        <taxon>Neopterygii</taxon>
        <taxon>Teleostei</taxon>
        <taxon>Neoteleostei</taxon>
        <taxon>Acanthomorphata</taxon>
        <taxon>Eupercaria</taxon>
        <taxon>Perciformes</taxon>
        <taxon>Cottioidei</taxon>
        <taxon>Cottales</taxon>
        <taxon>Liparidae</taxon>
        <taxon>Liparis</taxon>
    </lineage>
</organism>
<dbReference type="Proteomes" id="UP000314294">
    <property type="component" value="Unassembled WGS sequence"/>
</dbReference>
<comment type="similarity">
    <text evidence="12">Belongs to the G-protein coupled receptor 1 family.</text>
</comment>
<evidence type="ECO:0000256" key="2">
    <source>
        <dbReference type="ARBA" id="ARBA00004651"/>
    </source>
</evidence>
<dbReference type="EMBL" id="SRLO01000102">
    <property type="protein sequence ID" value="TNN75552.1"/>
    <property type="molecule type" value="Genomic_DNA"/>
</dbReference>
<feature type="transmembrane region" description="Helical" evidence="14">
    <location>
        <begin position="229"/>
        <end position="253"/>
    </location>
</feature>
<reference evidence="16 17" key="1">
    <citation type="submission" date="2019-03" db="EMBL/GenBank/DDBJ databases">
        <title>First draft genome of Liparis tanakae, snailfish: a comprehensive survey of snailfish specific genes.</title>
        <authorList>
            <person name="Kim W."/>
            <person name="Song I."/>
            <person name="Jeong J.-H."/>
            <person name="Kim D."/>
            <person name="Kim S."/>
            <person name="Ryu S."/>
            <person name="Song J.Y."/>
            <person name="Lee S.K."/>
        </authorList>
    </citation>
    <scope>NUCLEOTIDE SEQUENCE [LARGE SCALE GENOMIC DNA]</scope>
    <source>
        <tissue evidence="16">Muscle</tissue>
    </source>
</reference>
<evidence type="ECO:0000256" key="14">
    <source>
        <dbReference type="SAM" id="Phobius"/>
    </source>
</evidence>
<evidence type="ECO:0000256" key="7">
    <source>
        <dbReference type="ARBA" id="ARBA00023136"/>
    </source>
</evidence>
<dbReference type="PRINTS" id="PR00237">
    <property type="entry name" value="GPCRRHODOPSN"/>
</dbReference>
<feature type="region of interest" description="Disordered" evidence="13">
    <location>
        <begin position="441"/>
        <end position="482"/>
    </location>
</feature>
<dbReference type="OrthoDB" id="5950040at2759"/>
<dbReference type="PANTHER" id="PTHR24243:SF235">
    <property type="entry name" value="NEUROMEDIN-U RECEPTOR 1-RELATED"/>
    <property type="match status" value="1"/>
</dbReference>
<keyword evidence="17" id="KW-1185">Reference proteome</keyword>
<dbReference type="CDD" id="cd15358">
    <property type="entry name" value="7tmA_NMU-R1"/>
    <property type="match status" value="1"/>
</dbReference>
<evidence type="ECO:0000256" key="5">
    <source>
        <dbReference type="ARBA" id="ARBA00022989"/>
    </source>
</evidence>
<dbReference type="PROSITE" id="PS00237">
    <property type="entry name" value="G_PROTEIN_RECEP_F1_1"/>
    <property type="match status" value="1"/>
</dbReference>
<dbReference type="PROSITE" id="PS50262">
    <property type="entry name" value="G_PROTEIN_RECEP_F1_2"/>
    <property type="match status" value="1"/>
</dbReference>
<dbReference type="InterPro" id="IPR005391">
    <property type="entry name" value="NeuromedU_rcpt_1"/>
</dbReference>
<evidence type="ECO:0000313" key="17">
    <source>
        <dbReference type="Proteomes" id="UP000314294"/>
    </source>
</evidence>
<dbReference type="Gene3D" id="1.20.1070.10">
    <property type="entry name" value="Rhodopsin 7-helix transmembrane proteins"/>
    <property type="match status" value="1"/>
</dbReference>
<dbReference type="InterPro" id="IPR000276">
    <property type="entry name" value="GPCR_Rhodpsn"/>
</dbReference>
<evidence type="ECO:0000256" key="13">
    <source>
        <dbReference type="SAM" id="MobiDB-lite"/>
    </source>
</evidence>
<dbReference type="PANTHER" id="PTHR24243">
    <property type="entry name" value="G-PROTEIN COUPLED RECEPTOR"/>
    <property type="match status" value="1"/>
</dbReference>
<comment type="function">
    <text evidence="1">Receptor for the neuromedin-U and neuromedin-S neuropeptides.</text>
</comment>
<comment type="subcellular location">
    <subcellularLocation>
        <location evidence="2">Cell membrane</location>
        <topology evidence="2">Multi-pass membrane protein</topology>
    </subcellularLocation>
</comment>
<keyword evidence="10" id="KW-0325">Glycoprotein</keyword>
<dbReference type="PRINTS" id="PR01566">
    <property type="entry name" value="NEUROMEDNU1R"/>
</dbReference>
<keyword evidence="4 12" id="KW-0812">Transmembrane</keyword>
<keyword evidence="6 12" id="KW-0297">G-protein coupled receptor</keyword>
<evidence type="ECO:0000256" key="6">
    <source>
        <dbReference type="ARBA" id="ARBA00023040"/>
    </source>
</evidence>
<feature type="transmembrane region" description="Helical" evidence="14">
    <location>
        <begin position="89"/>
        <end position="111"/>
    </location>
</feature>
<keyword evidence="9 12" id="KW-0675">Receptor</keyword>
<protein>
    <submittedName>
        <fullName evidence="16">Neuromedin-U receptor 1</fullName>
    </submittedName>
</protein>
<keyword evidence="3" id="KW-1003">Cell membrane</keyword>
<evidence type="ECO:0000256" key="1">
    <source>
        <dbReference type="ARBA" id="ARBA00003593"/>
    </source>
</evidence>
<evidence type="ECO:0000256" key="11">
    <source>
        <dbReference type="ARBA" id="ARBA00023224"/>
    </source>
</evidence>